<dbReference type="GO" id="GO:0045814">
    <property type="term" value="P:negative regulation of gene expression, epigenetic"/>
    <property type="evidence" value="ECO:0007669"/>
    <property type="project" value="TreeGrafter"/>
</dbReference>
<dbReference type="SMART" id="SM00317">
    <property type="entry name" value="SET"/>
    <property type="match status" value="1"/>
</dbReference>
<sequence>MPVSPTDDELKDVLKVLRSENPILGVTKLQTRLLAEHPDWSVSEKRVKKLLAAENLLAAPPPPKPGKASAGKGLVAIEDIKEGEDVWKEDPFIIAPECRGERIHPLLCPATNPASIPLLAFARRLEWMACHAAAQCIALVLIAHEQGRQSDLDESMRFLGALAQMGMEERWKAVDHSGLEPDRKTWKTAHTLTVQAFHAPPDSQNKKRLLKILRKPIPDDLAKNLFDFDSYLQALDRMSLNLEAHGGIYMLHSHLNHCCTPNLSVRHFDIKTAIARITIRAKTDIKPGEELLITYVNPELPFRSRRRELTAWAFGPCACARCVREEQEEGERGEENNFPVIEEELKHGLGLL</sequence>
<feature type="domain" description="SET" evidence="7">
    <location>
        <begin position="40"/>
        <end position="296"/>
    </location>
</feature>
<dbReference type="EMBL" id="SGPK01000095">
    <property type="protein sequence ID" value="THH08554.1"/>
    <property type="molecule type" value="Genomic_DNA"/>
</dbReference>
<dbReference type="GO" id="GO:0032259">
    <property type="term" value="P:methylation"/>
    <property type="evidence" value="ECO:0007669"/>
    <property type="project" value="UniProtKB-KW"/>
</dbReference>
<dbReference type="CDD" id="cd20071">
    <property type="entry name" value="SET_SMYD"/>
    <property type="match status" value="1"/>
</dbReference>
<evidence type="ECO:0000256" key="2">
    <source>
        <dbReference type="ARBA" id="ARBA00022679"/>
    </source>
</evidence>
<dbReference type="InterPro" id="IPR001214">
    <property type="entry name" value="SET_dom"/>
</dbReference>
<accession>A0A4S4LAA6</accession>
<dbReference type="PANTHER" id="PTHR46402">
    <property type="entry name" value="SET AND MYND DOMAIN-CONTAINING PROTEIN 5"/>
    <property type="match status" value="1"/>
</dbReference>
<evidence type="ECO:0000256" key="3">
    <source>
        <dbReference type="ARBA" id="ARBA00022691"/>
    </source>
</evidence>
<gene>
    <name evidence="8" type="ORF">EW145_g2618</name>
</gene>
<dbReference type="Pfam" id="PF00856">
    <property type="entry name" value="SET"/>
    <property type="match status" value="1"/>
</dbReference>
<proteinExistence type="predicted"/>
<keyword evidence="9" id="KW-1185">Reference proteome</keyword>
<keyword evidence="3" id="KW-0949">S-adenosyl-L-methionine</keyword>
<dbReference type="Gene3D" id="2.170.270.10">
    <property type="entry name" value="SET domain"/>
    <property type="match status" value="1"/>
</dbReference>
<keyword evidence="2" id="KW-0808">Transferase</keyword>
<evidence type="ECO:0000256" key="1">
    <source>
        <dbReference type="ARBA" id="ARBA00022603"/>
    </source>
</evidence>
<evidence type="ECO:0000313" key="8">
    <source>
        <dbReference type="EMBL" id="THH08554.1"/>
    </source>
</evidence>
<comment type="caution">
    <text evidence="8">The sequence shown here is derived from an EMBL/GenBank/DDBJ whole genome shotgun (WGS) entry which is preliminary data.</text>
</comment>
<evidence type="ECO:0000256" key="5">
    <source>
        <dbReference type="ARBA" id="ARBA00044528"/>
    </source>
</evidence>
<evidence type="ECO:0000256" key="6">
    <source>
        <dbReference type="ARBA" id="ARBA00048619"/>
    </source>
</evidence>
<dbReference type="GO" id="GO:0042799">
    <property type="term" value="F:histone H4K20 methyltransferase activity"/>
    <property type="evidence" value="ECO:0007669"/>
    <property type="project" value="TreeGrafter"/>
</dbReference>
<dbReference type="PROSITE" id="PS50280">
    <property type="entry name" value="SET"/>
    <property type="match status" value="1"/>
</dbReference>
<protein>
    <recommendedName>
        <fullName evidence="5">Histone-lysine N-methyltransferase SET5</fullName>
    </recommendedName>
    <alternativeName>
        <fullName evidence="4">SET domain-containing protein 5</fullName>
    </alternativeName>
</protein>
<reference evidence="8 9" key="1">
    <citation type="submission" date="2019-02" db="EMBL/GenBank/DDBJ databases">
        <title>Genome sequencing of the rare red list fungi Phellinidium pouzarii.</title>
        <authorList>
            <person name="Buettner E."/>
            <person name="Kellner H."/>
        </authorList>
    </citation>
    <scope>NUCLEOTIDE SEQUENCE [LARGE SCALE GENOMIC DNA]</scope>
    <source>
        <strain evidence="8 9">DSM 108285</strain>
    </source>
</reference>
<name>A0A4S4LAA6_9AGAM</name>
<evidence type="ECO:0000313" key="9">
    <source>
        <dbReference type="Proteomes" id="UP000308199"/>
    </source>
</evidence>
<dbReference type="PANTHER" id="PTHR46402:SF2">
    <property type="entry name" value="HISTONE-LYSINE N-TRIMETHYLTRANSFERASE SMYD5"/>
    <property type="match status" value="1"/>
</dbReference>
<dbReference type="AlphaFoldDB" id="A0A4S4LAA6"/>
<dbReference type="SUPFAM" id="SSF82199">
    <property type="entry name" value="SET domain"/>
    <property type="match status" value="1"/>
</dbReference>
<dbReference type="InterPro" id="IPR046341">
    <property type="entry name" value="SET_dom_sf"/>
</dbReference>
<evidence type="ECO:0000259" key="7">
    <source>
        <dbReference type="PROSITE" id="PS50280"/>
    </source>
</evidence>
<comment type="catalytic activity">
    <reaction evidence="6">
        <text>L-lysyl-[histone] + S-adenosyl-L-methionine = N(6)-methyl-L-lysyl-[histone] + S-adenosyl-L-homocysteine + H(+)</text>
        <dbReference type="Rhea" id="RHEA:10024"/>
        <dbReference type="Rhea" id="RHEA-COMP:9845"/>
        <dbReference type="Rhea" id="RHEA-COMP:9846"/>
        <dbReference type="ChEBI" id="CHEBI:15378"/>
        <dbReference type="ChEBI" id="CHEBI:29969"/>
        <dbReference type="ChEBI" id="CHEBI:57856"/>
        <dbReference type="ChEBI" id="CHEBI:59789"/>
        <dbReference type="ChEBI" id="CHEBI:61929"/>
    </reaction>
    <physiologicalReaction direction="left-to-right" evidence="6">
        <dbReference type="Rhea" id="RHEA:10025"/>
    </physiologicalReaction>
</comment>
<dbReference type="Proteomes" id="UP000308199">
    <property type="component" value="Unassembled WGS sequence"/>
</dbReference>
<keyword evidence="1" id="KW-0489">Methyltransferase</keyword>
<evidence type="ECO:0000256" key="4">
    <source>
        <dbReference type="ARBA" id="ARBA00042380"/>
    </source>
</evidence>
<dbReference type="OrthoDB" id="438641at2759"/>
<organism evidence="8 9">
    <name type="scientific">Phellinidium pouzarii</name>
    <dbReference type="NCBI Taxonomy" id="167371"/>
    <lineage>
        <taxon>Eukaryota</taxon>
        <taxon>Fungi</taxon>
        <taxon>Dikarya</taxon>
        <taxon>Basidiomycota</taxon>
        <taxon>Agaricomycotina</taxon>
        <taxon>Agaricomycetes</taxon>
        <taxon>Hymenochaetales</taxon>
        <taxon>Hymenochaetaceae</taxon>
        <taxon>Phellinidium</taxon>
    </lineage>
</organism>